<proteinExistence type="predicted"/>
<evidence type="ECO:0000313" key="5">
    <source>
        <dbReference type="EMBL" id="KAF5318623.1"/>
    </source>
</evidence>
<dbReference type="Pfam" id="PF01494">
    <property type="entry name" value="FAD_binding_3"/>
    <property type="match status" value="1"/>
</dbReference>
<dbReference type="PANTHER" id="PTHR46720">
    <property type="entry name" value="HYDROXYLASE, PUTATIVE (AFU_ORTHOLOGUE AFUA_3G01460)-RELATED"/>
    <property type="match status" value="1"/>
</dbReference>
<dbReference type="SUPFAM" id="SSF54373">
    <property type="entry name" value="FAD-linked reductases, C-terminal domain"/>
    <property type="match status" value="1"/>
</dbReference>
<evidence type="ECO:0000313" key="6">
    <source>
        <dbReference type="Proteomes" id="UP000567179"/>
    </source>
</evidence>
<evidence type="ECO:0000256" key="1">
    <source>
        <dbReference type="ARBA" id="ARBA00022630"/>
    </source>
</evidence>
<dbReference type="GO" id="GO:0044550">
    <property type="term" value="P:secondary metabolite biosynthetic process"/>
    <property type="evidence" value="ECO:0007669"/>
    <property type="project" value="TreeGrafter"/>
</dbReference>
<dbReference type="OrthoDB" id="417877at2759"/>
<keyword evidence="1" id="KW-0285">Flavoprotein</keyword>
<keyword evidence="6" id="KW-1185">Reference proteome</keyword>
<comment type="caution">
    <text evidence="5">The sequence shown here is derived from an EMBL/GenBank/DDBJ whole genome shotgun (WGS) entry which is preliminary data.</text>
</comment>
<evidence type="ECO:0000259" key="4">
    <source>
        <dbReference type="Pfam" id="PF01494"/>
    </source>
</evidence>
<dbReference type="Gene3D" id="3.50.50.60">
    <property type="entry name" value="FAD/NAD(P)-binding domain"/>
    <property type="match status" value="1"/>
</dbReference>
<dbReference type="SUPFAM" id="SSF51905">
    <property type="entry name" value="FAD/NAD(P)-binding domain"/>
    <property type="match status" value="1"/>
</dbReference>
<dbReference type="Proteomes" id="UP000567179">
    <property type="component" value="Unassembled WGS sequence"/>
</dbReference>
<keyword evidence="3" id="KW-0560">Oxidoreductase</keyword>
<reference evidence="5 6" key="1">
    <citation type="journal article" date="2020" name="ISME J.">
        <title>Uncovering the hidden diversity of litter-decomposition mechanisms in mushroom-forming fungi.</title>
        <authorList>
            <person name="Floudas D."/>
            <person name="Bentzer J."/>
            <person name="Ahren D."/>
            <person name="Johansson T."/>
            <person name="Persson P."/>
            <person name="Tunlid A."/>
        </authorList>
    </citation>
    <scope>NUCLEOTIDE SEQUENCE [LARGE SCALE GENOMIC DNA]</scope>
    <source>
        <strain evidence="5 6">CBS 101986</strain>
    </source>
</reference>
<name>A0A8H5BA15_9AGAR</name>
<feature type="domain" description="FAD-binding" evidence="4">
    <location>
        <begin position="4"/>
        <end position="370"/>
    </location>
</feature>
<keyword evidence="2" id="KW-0274">FAD</keyword>
<dbReference type="GO" id="GO:0071949">
    <property type="term" value="F:FAD binding"/>
    <property type="evidence" value="ECO:0007669"/>
    <property type="project" value="InterPro"/>
</dbReference>
<dbReference type="GO" id="GO:0016491">
    <property type="term" value="F:oxidoreductase activity"/>
    <property type="evidence" value="ECO:0007669"/>
    <property type="project" value="UniProtKB-KW"/>
</dbReference>
<dbReference type="PANTHER" id="PTHR46720:SF3">
    <property type="entry name" value="FAD-BINDING DOMAIN-CONTAINING PROTEIN-RELATED"/>
    <property type="match status" value="1"/>
</dbReference>
<sequence length="429" mass="46581">MPKTRLAIIGSGIGGLALAVALSRLGVDELVEVDIYEATTKLAQVGAGITLWPRGWEILEKLGLGPALSAYSVPAAQRDNVPAFSFRKSDRAEGVPMVEVHVPGGPRPFHRADVQDVLLGAISSSIRTHLSHRLVSYEETPSGIILKFQDGTTAQCDMVVGADGVNSAVRRCLVESGRVSNPDCAEPRWTGTNVYRGLIDSDAIRRVSPDHNALYKPVVYCGKNKHIVTYPVLQGKLTNVVLFVSDPDKEGSLLEGPAVQNTTSDDIFALYGGWEDEVQYILQNLEHPSKWAIQTVGPLDKYAEAGIFLLGDAAHAMSLHLGNGAGQAVEDAYFLASILHMGVAKGASIDEMSQVYSRIRQPWGNFVVEATRLQGQLYEFSNATFENVKEGDEIPLETLEELGNQIREGFGWTWRSSSNGPLQEGLARL</sequence>
<dbReference type="InterPro" id="IPR036188">
    <property type="entry name" value="FAD/NAD-bd_sf"/>
</dbReference>
<dbReference type="InterPro" id="IPR051104">
    <property type="entry name" value="FAD_monoxygenase"/>
</dbReference>
<dbReference type="InterPro" id="IPR002938">
    <property type="entry name" value="FAD-bd"/>
</dbReference>
<dbReference type="PRINTS" id="PR00420">
    <property type="entry name" value="RNGMNOXGNASE"/>
</dbReference>
<accession>A0A8H5BA15</accession>
<dbReference type="EMBL" id="JAACJJ010000030">
    <property type="protein sequence ID" value="KAF5318623.1"/>
    <property type="molecule type" value="Genomic_DNA"/>
</dbReference>
<dbReference type="AlphaFoldDB" id="A0A8H5BA15"/>
<protein>
    <recommendedName>
        <fullName evidence="4">FAD-binding domain-containing protein</fullName>
    </recommendedName>
</protein>
<organism evidence="5 6">
    <name type="scientific">Psilocybe cf. subviscida</name>
    <dbReference type="NCBI Taxonomy" id="2480587"/>
    <lineage>
        <taxon>Eukaryota</taxon>
        <taxon>Fungi</taxon>
        <taxon>Dikarya</taxon>
        <taxon>Basidiomycota</taxon>
        <taxon>Agaricomycotina</taxon>
        <taxon>Agaricomycetes</taxon>
        <taxon>Agaricomycetidae</taxon>
        <taxon>Agaricales</taxon>
        <taxon>Agaricineae</taxon>
        <taxon>Strophariaceae</taxon>
        <taxon>Psilocybe</taxon>
    </lineage>
</organism>
<evidence type="ECO:0000256" key="2">
    <source>
        <dbReference type="ARBA" id="ARBA00022827"/>
    </source>
</evidence>
<gene>
    <name evidence="5" type="ORF">D9619_010719</name>
</gene>
<evidence type="ECO:0000256" key="3">
    <source>
        <dbReference type="ARBA" id="ARBA00023002"/>
    </source>
</evidence>